<feature type="region of interest" description="Disordered" evidence="1">
    <location>
        <begin position="62"/>
        <end position="81"/>
    </location>
</feature>
<comment type="caution">
    <text evidence="2">The sequence shown here is derived from an EMBL/GenBank/DDBJ whole genome shotgun (WGS) entry which is preliminary data.</text>
</comment>
<gene>
    <name evidence="2" type="ORF">B0J13DRAFT_13521</name>
</gene>
<proteinExistence type="predicted"/>
<dbReference type="AlphaFoldDB" id="A0A9P9FKE0"/>
<evidence type="ECO:0000256" key="1">
    <source>
        <dbReference type="SAM" id="MobiDB-lite"/>
    </source>
</evidence>
<dbReference type="Proteomes" id="UP000717696">
    <property type="component" value="Unassembled WGS sequence"/>
</dbReference>
<protein>
    <submittedName>
        <fullName evidence="2">Uncharacterized protein</fullName>
    </submittedName>
</protein>
<feature type="compositionally biased region" description="Low complexity" evidence="1">
    <location>
        <begin position="62"/>
        <end position="78"/>
    </location>
</feature>
<accession>A0A9P9FKE0</accession>
<reference evidence="2" key="1">
    <citation type="journal article" date="2021" name="Nat. Commun.">
        <title>Genetic determinants of endophytism in the Arabidopsis root mycobiome.</title>
        <authorList>
            <person name="Mesny F."/>
            <person name="Miyauchi S."/>
            <person name="Thiergart T."/>
            <person name="Pickel B."/>
            <person name="Atanasova L."/>
            <person name="Karlsson M."/>
            <person name="Huettel B."/>
            <person name="Barry K.W."/>
            <person name="Haridas S."/>
            <person name="Chen C."/>
            <person name="Bauer D."/>
            <person name="Andreopoulos W."/>
            <person name="Pangilinan J."/>
            <person name="LaButti K."/>
            <person name="Riley R."/>
            <person name="Lipzen A."/>
            <person name="Clum A."/>
            <person name="Drula E."/>
            <person name="Henrissat B."/>
            <person name="Kohler A."/>
            <person name="Grigoriev I.V."/>
            <person name="Martin F.M."/>
            <person name="Hacquard S."/>
        </authorList>
    </citation>
    <scope>NUCLEOTIDE SEQUENCE</scope>
    <source>
        <strain evidence="2">MPI-CAGE-AT-0021</strain>
    </source>
</reference>
<organism evidence="2 3">
    <name type="scientific">Dactylonectria estremocensis</name>
    <dbReference type="NCBI Taxonomy" id="1079267"/>
    <lineage>
        <taxon>Eukaryota</taxon>
        <taxon>Fungi</taxon>
        <taxon>Dikarya</taxon>
        <taxon>Ascomycota</taxon>
        <taxon>Pezizomycotina</taxon>
        <taxon>Sordariomycetes</taxon>
        <taxon>Hypocreomycetidae</taxon>
        <taxon>Hypocreales</taxon>
        <taxon>Nectriaceae</taxon>
        <taxon>Dactylonectria</taxon>
    </lineage>
</organism>
<name>A0A9P9FKE0_9HYPO</name>
<evidence type="ECO:0000313" key="2">
    <source>
        <dbReference type="EMBL" id="KAH7162558.1"/>
    </source>
</evidence>
<sequence length="232" mass="25535">MSGSILYWKSRKRHSRTRTHIQIWDLAGHGHGYGQGPGTWDLDMDLLPLGLLARASARACAPSASRSTPSSAPTLAPSHPRPHTPASLLLLVLASAGSSAPSASVSSPSFFFRWLPVSHSPFFCRSPYLSLTIIKAPSSYTWILLSLPVGLYVSHYLPNTIFFPCFKKHRQLLFYTPRSRLGSTNTCSDLDIAYRIFLKPAKGLGLRIRSRARTDISLGHCCKRPLLSDSST</sequence>
<evidence type="ECO:0000313" key="3">
    <source>
        <dbReference type="Proteomes" id="UP000717696"/>
    </source>
</evidence>
<dbReference type="EMBL" id="JAGMUU010000001">
    <property type="protein sequence ID" value="KAH7162558.1"/>
    <property type="molecule type" value="Genomic_DNA"/>
</dbReference>
<keyword evidence="3" id="KW-1185">Reference proteome</keyword>